<dbReference type="PANTHER" id="PTHR33021:SF197">
    <property type="entry name" value="EARLY NODULIN-LIKE PROTEIN 13"/>
    <property type="match status" value="1"/>
</dbReference>
<dbReference type="Pfam" id="PF02298">
    <property type="entry name" value="Cu_bind_like"/>
    <property type="match status" value="1"/>
</dbReference>
<keyword evidence="13" id="KW-1185">Reference proteome</keyword>
<dbReference type="SUPFAM" id="SSF49503">
    <property type="entry name" value="Cupredoxins"/>
    <property type="match status" value="1"/>
</dbReference>
<keyword evidence="6" id="KW-1015">Disulfide bond</keyword>
<keyword evidence="10" id="KW-0812">Transmembrane</keyword>
<evidence type="ECO:0000256" key="3">
    <source>
        <dbReference type="ARBA" id="ARBA00022622"/>
    </source>
</evidence>
<dbReference type="FunFam" id="2.60.40.420:FF:000069">
    <property type="entry name" value="Early nodulin-like protein 1"/>
    <property type="match status" value="1"/>
</dbReference>
<evidence type="ECO:0000256" key="1">
    <source>
        <dbReference type="ARBA" id="ARBA00004609"/>
    </source>
</evidence>
<comment type="caution">
    <text evidence="12">The sequence shown here is derived from an EMBL/GenBank/DDBJ whole genome shotgun (WGS) entry which is preliminary data.</text>
</comment>
<evidence type="ECO:0000256" key="7">
    <source>
        <dbReference type="ARBA" id="ARBA00023180"/>
    </source>
</evidence>
<name>A0AAN9MD43_PHACN</name>
<comment type="similarity">
    <text evidence="9">Belongs to the early nodulin-like (ENODL) family.</text>
</comment>
<evidence type="ECO:0000313" key="13">
    <source>
        <dbReference type="Proteomes" id="UP001374584"/>
    </source>
</evidence>
<protein>
    <recommendedName>
        <fullName evidence="11">Phytocyanin domain-containing protein</fullName>
    </recommendedName>
</protein>
<evidence type="ECO:0000256" key="9">
    <source>
        <dbReference type="ARBA" id="ARBA00035011"/>
    </source>
</evidence>
<dbReference type="InterPro" id="IPR003245">
    <property type="entry name" value="Phytocyanin_dom"/>
</dbReference>
<dbReference type="InterPro" id="IPR039391">
    <property type="entry name" value="Phytocyanin-like"/>
</dbReference>
<dbReference type="GO" id="GO:0009055">
    <property type="term" value="F:electron transfer activity"/>
    <property type="evidence" value="ECO:0007669"/>
    <property type="project" value="InterPro"/>
</dbReference>
<proteinExistence type="inferred from homology"/>
<dbReference type="AlphaFoldDB" id="A0AAN9MD43"/>
<keyword evidence="7" id="KW-0325">Glycoprotein</keyword>
<evidence type="ECO:0000256" key="6">
    <source>
        <dbReference type="ARBA" id="ARBA00023157"/>
    </source>
</evidence>
<gene>
    <name evidence="12" type="ORF">VNO80_18059</name>
</gene>
<keyword evidence="5 10" id="KW-0472">Membrane</keyword>
<feature type="transmembrane region" description="Helical" evidence="10">
    <location>
        <begin position="98"/>
        <end position="115"/>
    </location>
</feature>
<evidence type="ECO:0000256" key="2">
    <source>
        <dbReference type="ARBA" id="ARBA00022475"/>
    </source>
</evidence>
<comment type="subcellular location">
    <subcellularLocation>
        <location evidence="1">Cell membrane</location>
        <topology evidence="1">Lipid-anchor</topology>
        <topology evidence="1">GPI-anchor</topology>
    </subcellularLocation>
</comment>
<dbReference type="GO" id="GO:0005886">
    <property type="term" value="C:plasma membrane"/>
    <property type="evidence" value="ECO:0007669"/>
    <property type="project" value="UniProtKB-SubCell"/>
</dbReference>
<dbReference type="Gene3D" id="2.60.40.420">
    <property type="entry name" value="Cupredoxins - blue copper proteins"/>
    <property type="match status" value="1"/>
</dbReference>
<accession>A0AAN9MD43</accession>
<dbReference type="InterPro" id="IPR041846">
    <property type="entry name" value="ENL_dom"/>
</dbReference>
<organism evidence="12 13">
    <name type="scientific">Phaseolus coccineus</name>
    <name type="common">Scarlet runner bean</name>
    <name type="synonym">Phaseolus multiflorus</name>
    <dbReference type="NCBI Taxonomy" id="3886"/>
    <lineage>
        <taxon>Eukaryota</taxon>
        <taxon>Viridiplantae</taxon>
        <taxon>Streptophyta</taxon>
        <taxon>Embryophyta</taxon>
        <taxon>Tracheophyta</taxon>
        <taxon>Spermatophyta</taxon>
        <taxon>Magnoliopsida</taxon>
        <taxon>eudicotyledons</taxon>
        <taxon>Gunneridae</taxon>
        <taxon>Pentapetalae</taxon>
        <taxon>rosids</taxon>
        <taxon>fabids</taxon>
        <taxon>Fabales</taxon>
        <taxon>Fabaceae</taxon>
        <taxon>Papilionoideae</taxon>
        <taxon>50 kb inversion clade</taxon>
        <taxon>NPAAA clade</taxon>
        <taxon>indigoferoid/millettioid clade</taxon>
        <taxon>Phaseoleae</taxon>
        <taxon>Phaseolus</taxon>
    </lineage>
</organism>
<feature type="domain" description="Phytocyanin" evidence="11">
    <location>
        <begin position="116"/>
        <end position="220"/>
    </location>
</feature>
<sequence>MKKVCVRIFEIQILAFSDRRVNSKFQNNRSLISVFFTVVPTVKGPANFSPLHHHKYNTPNNHHCISPLRASESKKGKILHTPFSILKKEKTMAGSSRAVSASLSFFFLLLGFSAAKELLVGGNIDAWKIPSSELDSLNQWAEKSRFRVGDYLVWKYESGKDSVLEVTREEYGNCSTSNPIKEYSDGNTKVKLERPGPFYFISGAKGHCEKGQKLVVVVISPRHTFRATSPAPSPSEFEGPAVAPTSSATTLKVGLVTAVGVLAMFLGFLV</sequence>
<dbReference type="PANTHER" id="PTHR33021">
    <property type="entry name" value="BLUE COPPER PROTEIN"/>
    <property type="match status" value="1"/>
</dbReference>
<dbReference type="EMBL" id="JAYMYR010000007">
    <property type="protein sequence ID" value="KAK7352635.1"/>
    <property type="molecule type" value="Genomic_DNA"/>
</dbReference>
<dbReference type="PROSITE" id="PS51485">
    <property type="entry name" value="PHYTOCYANIN"/>
    <property type="match status" value="1"/>
</dbReference>
<evidence type="ECO:0000256" key="5">
    <source>
        <dbReference type="ARBA" id="ARBA00023136"/>
    </source>
</evidence>
<keyword evidence="3" id="KW-0336">GPI-anchor</keyword>
<keyword evidence="4" id="KW-0732">Signal</keyword>
<evidence type="ECO:0000256" key="10">
    <source>
        <dbReference type="SAM" id="Phobius"/>
    </source>
</evidence>
<evidence type="ECO:0000313" key="12">
    <source>
        <dbReference type="EMBL" id="KAK7352635.1"/>
    </source>
</evidence>
<evidence type="ECO:0000256" key="4">
    <source>
        <dbReference type="ARBA" id="ARBA00022729"/>
    </source>
</evidence>
<keyword evidence="8" id="KW-0449">Lipoprotein</keyword>
<dbReference type="CDD" id="cd11019">
    <property type="entry name" value="OsENODL1_like"/>
    <property type="match status" value="1"/>
</dbReference>
<dbReference type="GO" id="GO:0098552">
    <property type="term" value="C:side of membrane"/>
    <property type="evidence" value="ECO:0007669"/>
    <property type="project" value="UniProtKB-KW"/>
</dbReference>
<dbReference type="Proteomes" id="UP001374584">
    <property type="component" value="Unassembled WGS sequence"/>
</dbReference>
<evidence type="ECO:0000256" key="8">
    <source>
        <dbReference type="ARBA" id="ARBA00023288"/>
    </source>
</evidence>
<reference evidence="12 13" key="1">
    <citation type="submission" date="2024-01" db="EMBL/GenBank/DDBJ databases">
        <title>The genomes of 5 underutilized Papilionoideae crops provide insights into root nodulation and disease resistanc.</title>
        <authorList>
            <person name="Jiang F."/>
        </authorList>
    </citation>
    <scope>NUCLEOTIDE SEQUENCE [LARGE SCALE GENOMIC DNA]</scope>
    <source>
        <strain evidence="12">JINMINGXINNONG_FW02</strain>
        <tissue evidence="12">Leaves</tissue>
    </source>
</reference>
<evidence type="ECO:0000259" key="11">
    <source>
        <dbReference type="PROSITE" id="PS51485"/>
    </source>
</evidence>
<dbReference type="InterPro" id="IPR008972">
    <property type="entry name" value="Cupredoxin"/>
</dbReference>
<feature type="transmembrane region" description="Helical" evidence="10">
    <location>
        <begin position="250"/>
        <end position="269"/>
    </location>
</feature>
<keyword evidence="10" id="KW-1133">Transmembrane helix</keyword>
<keyword evidence="2" id="KW-1003">Cell membrane</keyword>